<evidence type="ECO:0000256" key="1">
    <source>
        <dbReference type="ARBA" id="ARBA00007689"/>
    </source>
</evidence>
<accession>A0ABS4KJT1</accession>
<proteinExistence type="inferred from homology"/>
<evidence type="ECO:0000259" key="2">
    <source>
        <dbReference type="Pfam" id="PF03795"/>
    </source>
</evidence>
<comment type="caution">
    <text evidence="3">The sequence shown here is derived from an EMBL/GenBank/DDBJ whole genome shotgun (WGS) entry which is preliminary data.</text>
</comment>
<dbReference type="InterPro" id="IPR005545">
    <property type="entry name" value="YCII"/>
</dbReference>
<sequence length="99" mass="11489">MMQFIVTGYDAKDEKALERRLAAREKHMVLVQEMKEKGNDLYAAAILNEEGNMAGSVMIVQFESREELDKWLEIEPYVVEKVWEKIEVTPCKVPPIFLT</sequence>
<dbReference type="Pfam" id="PF03795">
    <property type="entry name" value="YCII"/>
    <property type="match status" value="1"/>
</dbReference>
<feature type="domain" description="YCII-related" evidence="2">
    <location>
        <begin position="2"/>
        <end position="91"/>
    </location>
</feature>
<evidence type="ECO:0000313" key="4">
    <source>
        <dbReference type="Proteomes" id="UP001314903"/>
    </source>
</evidence>
<dbReference type="PANTHER" id="PTHR33606">
    <property type="entry name" value="PROTEIN YCII"/>
    <property type="match status" value="1"/>
</dbReference>
<dbReference type="RefSeq" id="WP_245330785.1">
    <property type="nucleotide sequence ID" value="NZ_JAGGLI010000011.1"/>
</dbReference>
<dbReference type="Gene3D" id="3.30.70.1060">
    <property type="entry name" value="Dimeric alpha+beta barrel"/>
    <property type="match status" value="1"/>
</dbReference>
<dbReference type="SUPFAM" id="SSF54909">
    <property type="entry name" value="Dimeric alpha+beta barrel"/>
    <property type="match status" value="1"/>
</dbReference>
<evidence type="ECO:0000313" key="3">
    <source>
        <dbReference type="EMBL" id="MBP2027471.1"/>
    </source>
</evidence>
<organism evidence="3 4">
    <name type="scientific">Acetoanaerobium pronyense</name>
    <dbReference type="NCBI Taxonomy" id="1482736"/>
    <lineage>
        <taxon>Bacteria</taxon>
        <taxon>Bacillati</taxon>
        <taxon>Bacillota</taxon>
        <taxon>Clostridia</taxon>
        <taxon>Peptostreptococcales</taxon>
        <taxon>Filifactoraceae</taxon>
        <taxon>Acetoanaerobium</taxon>
    </lineage>
</organism>
<dbReference type="InterPro" id="IPR051807">
    <property type="entry name" value="Sec-metab_biosynth-assoc"/>
</dbReference>
<dbReference type="InterPro" id="IPR011008">
    <property type="entry name" value="Dimeric_a/b-barrel"/>
</dbReference>
<protein>
    <submittedName>
        <fullName evidence="3">Uncharacterized protein YciI</fullName>
    </submittedName>
</protein>
<name>A0ABS4KJT1_9FIRM</name>
<dbReference type="PANTHER" id="PTHR33606:SF3">
    <property type="entry name" value="PROTEIN YCII"/>
    <property type="match status" value="1"/>
</dbReference>
<comment type="similarity">
    <text evidence="1">Belongs to the YciI family.</text>
</comment>
<keyword evidence="4" id="KW-1185">Reference proteome</keyword>
<reference evidence="3 4" key="1">
    <citation type="submission" date="2021-03" db="EMBL/GenBank/DDBJ databases">
        <title>Genomic Encyclopedia of Type Strains, Phase IV (KMG-IV): sequencing the most valuable type-strain genomes for metagenomic binning, comparative biology and taxonomic classification.</title>
        <authorList>
            <person name="Goeker M."/>
        </authorList>
    </citation>
    <scope>NUCLEOTIDE SEQUENCE [LARGE SCALE GENOMIC DNA]</scope>
    <source>
        <strain evidence="3 4">DSM 27512</strain>
    </source>
</reference>
<dbReference type="EMBL" id="JAGGLI010000011">
    <property type="protein sequence ID" value="MBP2027471.1"/>
    <property type="molecule type" value="Genomic_DNA"/>
</dbReference>
<dbReference type="Proteomes" id="UP001314903">
    <property type="component" value="Unassembled WGS sequence"/>
</dbReference>
<gene>
    <name evidence="3" type="ORF">J2Z35_001265</name>
</gene>